<dbReference type="AlphaFoldDB" id="A0AAE2BSA7"/>
<gene>
    <name evidence="1" type="ORF">Sango_1748700</name>
</gene>
<protein>
    <submittedName>
        <fullName evidence="1">Uncharacterized protein</fullName>
    </submittedName>
</protein>
<dbReference type="Proteomes" id="UP001289374">
    <property type="component" value="Unassembled WGS sequence"/>
</dbReference>
<comment type="caution">
    <text evidence="1">The sequence shown here is derived from an EMBL/GenBank/DDBJ whole genome shotgun (WGS) entry which is preliminary data.</text>
</comment>
<keyword evidence="2" id="KW-1185">Reference proteome</keyword>
<name>A0AAE2BSA7_9LAMI</name>
<evidence type="ECO:0000313" key="2">
    <source>
        <dbReference type="Proteomes" id="UP001289374"/>
    </source>
</evidence>
<reference evidence="1" key="1">
    <citation type="submission" date="2020-06" db="EMBL/GenBank/DDBJ databases">
        <authorList>
            <person name="Li T."/>
            <person name="Hu X."/>
            <person name="Zhang T."/>
            <person name="Song X."/>
            <person name="Zhang H."/>
            <person name="Dai N."/>
            <person name="Sheng W."/>
            <person name="Hou X."/>
            <person name="Wei L."/>
        </authorList>
    </citation>
    <scope>NUCLEOTIDE SEQUENCE</scope>
    <source>
        <strain evidence="1">K16</strain>
        <tissue evidence="1">Leaf</tissue>
    </source>
</reference>
<sequence>MVFLGTSSPRTNYARNEKIDEVLRTTHRTAAKVTPYSLVYGVEVVLPFESRIPSLRIAIQERLTIEDNALLRLEELEALDGKKLKAQQQLVLSSSHDKTNKIDNAEITSLSSDKAVTKASQVYYVSSQKSLRRALSHQPQRSASLDYLWIPSQDSEDD</sequence>
<dbReference type="EMBL" id="JACGWL010000009">
    <property type="protein sequence ID" value="KAK4395944.1"/>
    <property type="molecule type" value="Genomic_DNA"/>
</dbReference>
<organism evidence="1 2">
    <name type="scientific">Sesamum angolense</name>
    <dbReference type="NCBI Taxonomy" id="2727404"/>
    <lineage>
        <taxon>Eukaryota</taxon>
        <taxon>Viridiplantae</taxon>
        <taxon>Streptophyta</taxon>
        <taxon>Embryophyta</taxon>
        <taxon>Tracheophyta</taxon>
        <taxon>Spermatophyta</taxon>
        <taxon>Magnoliopsida</taxon>
        <taxon>eudicotyledons</taxon>
        <taxon>Gunneridae</taxon>
        <taxon>Pentapetalae</taxon>
        <taxon>asterids</taxon>
        <taxon>lamiids</taxon>
        <taxon>Lamiales</taxon>
        <taxon>Pedaliaceae</taxon>
        <taxon>Sesamum</taxon>
    </lineage>
</organism>
<reference evidence="1" key="2">
    <citation type="journal article" date="2024" name="Plant">
        <title>Genomic evolution and insights into agronomic trait innovations of Sesamum species.</title>
        <authorList>
            <person name="Miao H."/>
            <person name="Wang L."/>
            <person name="Qu L."/>
            <person name="Liu H."/>
            <person name="Sun Y."/>
            <person name="Le M."/>
            <person name="Wang Q."/>
            <person name="Wei S."/>
            <person name="Zheng Y."/>
            <person name="Lin W."/>
            <person name="Duan Y."/>
            <person name="Cao H."/>
            <person name="Xiong S."/>
            <person name="Wang X."/>
            <person name="Wei L."/>
            <person name="Li C."/>
            <person name="Ma Q."/>
            <person name="Ju M."/>
            <person name="Zhao R."/>
            <person name="Li G."/>
            <person name="Mu C."/>
            <person name="Tian Q."/>
            <person name="Mei H."/>
            <person name="Zhang T."/>
            <person name="Gao T."/>
            <person name="Zhang H."/>
        </authorList>
    </citation>
    <scope>NUCLEOTIDE SEQUENCE</scope>
    <source>
        <strain evidence="1">K16</strain>
    </source>
</reference>
<proteinExistence type="predicted"/>
<evidence type="ECO:0000313" key="1">
    <source>
        <dbReference type="EMBL" id="KAK4395944.1"/>
    </source>
</evidence>
<accession>A0AAE2BSA7</accession>